<evidence type="ECO:0000256" key="6">
    <source>
        <dbReference type="SAM" id="SignalP"/>
    </source>
</evidence>
<evidence type="ECO:0000256" key="5">
    <source>
        <dbReference type="SAM" id="MobiDB-lite"/>
    </source>
</evidence>
<keyword evidence="6" id="KW-0732">Signal</keyword>
<dbReference type="InterPro" id="IPR012879">
    <property type="entry name" value="CCDC47"/>
</dbReference>
<comment type="subcellular location">
    <subcellularLocation>
        <location evidence="1">Membrane</location>
        <topology evidence="1">Single-pass membrane protein</topology>
    </subcellularLocation>
</comment>
<dbReference type="Pfam" id="PF07946">
    <property type="entry name" value="CCDC47"/>
    <property type="match status" value="1"/>
</dbReference>
<evidence type="ECO:0008006" key="9">
    <source>
        <dbReference type="Google" id="ProtNLM"/>
    </source>
</evidence>
<feature type="region of interest" description="Disordered" evidence="5">
    <location>
        <begin position="394"/>
        <end position="433"/>
    </location>
</feature>
<dbReference type="GO" id="GO:0005509">
    <property type="term" value="F:calcium ion binding"/>
    <property type="evidence" value="ECO:0007669"/>
    <property type="project" value="InterPro"/>
</dbReference>
<dbReference type="Proteomes" id="UP001176517">
    <property type="component" value="Unassembled WGS sequence"/>
</dbReference>
<dbReference type="GO" id="GO:0016020">
    <property type="term" value="C:membrane"/>
    <property type="evidence" value="ECO:0007669"/>
    <property type="project" value="UniProtKB-SubCell"/>
</dbReference>
<dbReference type="PANTHER" id="PTHR12883:SF0">
    <property type="entry name" value="PAT COMPLEX SUBUNIT CCDC47"/>
    <property type="match status" value="1"/>
</dbReference>
<evidence type="ECO:0000256" key="2">
    <source>
        <dbReference type="ARBA" id="ARBA00022692"/>
    </source>
</evidence>
<organism evidence="7 8">
    <name type="scientific">Tilletia horrida</name>
    <dbReference type="NCBI Taxonomy" id="155126"/>
    <lineage>
        <taxon>Eukaryota</taxon>
        <taxon>Fungi</taxon>
        <taxon>Dikarya</taxon>
        <taxon>Basidiomycota</taxon>
        <taxon>Ustilaginomycotina</taxon>
        <taxon>Exobasidiomycetes</taxon>
        <taxon>Tilletiales</taxon>
        <taxon>Tilletiaceae</taxon>
        <taxon>Tilletia</taxon>
    </lineage>
</organism>
<proteinExistence type="predicted"/>
<accession>A0AAN6K0F0</accession>
<evidence type="ECO:0000256" key="4">
    <source>
        <dbReference type="ARBA" id="ARBA00023136"/>
    </source>
</evidence>
<protein>
    <recommendedName>
        <fullName evidence="9">DUF1682-domain-containing protein</fullName>
    </recommendedName>
</protein>
<name>A0AAN6K0F0_9BASI</name>
<feature type="compositionally biased region" description="Basic residues" evidence="5">
    <location>
        <begin position="423"/>
        <end position="433"/>
    </location>
</feature>
<dbReference type="AlphaFoldDB" id="A0AAN6K0F0"/>
<dbReference type="GO" id="GO:0032469">
    <property type="term" value="P:endoplasmic reticulum calcium ion homeostasis"/>
    <property type="evidence" value="ECO:0007669"/>
    <property type="project" value="InterPro"/>
</dbReference>
<sequence>MSSLTSSSLLPAALLSLALVQASSAQGIVQRLVGAISGNPQLAAQINKERGPIPPYPGVQYELGTIGKTKITFRPELFKLEAISLVVSIAYVLIYLLGRASNKSLARRWIKAASPTLINEFSHIGASAAAGAGADRLIWNGSDEALLYASGRRGVRQMEVLFDYFPRHDLIQTIFWPLFDLIAGSAVPSKRDLITVRFVLPSKAGKDGQNPPISVFALVNKSDLRSTRSGRYDLSFTQLRLNAVEQRGLDENWVLMNEAADMTDQVLGPVVGNNKPRQDGILPGLQALLALPELRDSLASFTVTDMPFNKPEDGPIEEPVHHVILSLKPGRSLEKALPAIFALGLNLVDAIDQGLWAPSANTLAKLRKTRAETNATLLKEARADKIAAEEEAREEARKKAAKEKFDKLSPAEQDKKKELEKKRAQRKAGAKRS</sequence>
<keyword evidence="4" id="KW-0472">Membrane</keyword>
<evidence type="ECO:0000256" key="1">
    <source>
        <dbReference type="ARBA" id="ARBA00004167"/>
    </source>
</evidence>
<dbReference type="GO" id="GO:0005783">
    <property type="term" value="C:endoplasmic reticulum"/>
    <property type="evidence" value="ECO:0007669"/>
    <property type="project" value="InterPro"/>
</dbReference>
<gene>
    <name evidence="7" type="ORF">OC846_000933</name>
</gene>
<dbReference type="EMBL" id="JAPDMZ010000011">
    <property type="protein sequence ID" value="KAK0556745.1"/>
    <property type="molecule type" value="Genomic_DNA"/>
</dbReference>
<keyword evidence="2" id="KW-0812">Transmembrane</keyword>
<evidence type="ECO:0000313" key="8">
    <source>
        <dbReference type="Proteomes" id="UP001176517"/>
    </source>
</evidence>
<keyword evidence="3" id="KW-1133">Transmembrane helix</keyword>
<dbReference type="PANTHER" id="PTHR12883">
    <property type="entry name" value="ADIPOCYTE-SPECIFIC PROTEIN 4-RELATED"/>
    <property type="match status" value="1"/>
</dbReference>
<reference evidence="7" key="1">
    <citation type="journal article" date="2023" name="PhytoFront">
        <title>Draft Genome Resources of Seven Strains of Tilletia horrida, Causal Agent of Kernel Smut of Rice.</title>
        <authorList>
            <person name="Khanal S."/>
            <person name="Antony Babu S."/>
            <person name="Zhou X.G."/>
        </authorList>
    </citation>
    <scope>NUCLEOTIDE SEQUENCE</scope>
    <source>
        <strain evidence="7">TX6</strain>
    </source>
</reference>
<feature type="signal peptide" evidence="6">
    <location>
        <begin position="1"/>
        <end position="25"/>
    </location>
</feature>
<keyword evidence="8" id="KW-1185">Reference proteome</keyword>
<feature type="compositionally biased region" description="Basic and acidic residues" evidence="5">
    <location>
        <begin position="394"/>
        <end position="422"/>
    </location>
</feature>
<evidence type="ECO:0000313" key="7">
    <source>
        <dbReference type="EMBL" id="KAK0556745.1"/>
    </source>
</evidence>
<feature type="chain" id="PRO_5042964433" description="DUF1682-domain-containing protein" evidence="6">
    <location>
        <begin position="26"/>
        <end position="433"/>
    </location>
</feature>
<comment type="caution">
    <text evidence="7">The sequence shown here is derived from an EMBL/GenBank/DDBJ whole genome shotgun (WGS) entry which is preliminary data.</text>
</comment>
<evidence type="ECO:0000256" key="3">
    <source>
        <dbReference type="ARBA" id="ARBA00022989"/>
    </source>
</evidence>